<gene>
    <name evidence="4" type="primary">LOC106466249</name>
</gene>
<protein>
    <submittedName>
        <fullName evidence="4">Uncharacterized protein LOC106466249</fullName>
    </submittedName>
</protein>
<dbReference type="Proteomes" id="UP000694941">
    <property type="component" value="Unplaced"/>
</dbReference>
<evidence type="ECO:0000313" key="3">
    <source>
        <dbReference type="Proteomes" id="UP000694941"/>
    </source>
</evidence>
<evidence type="ECO:0000256" key="1">
    <source>
        <dbReference type="SAM" id="MobiDB-lite"/>
    </source>
</evidence>
<feature type="region of interest" description="Disordered" evidence="1">
    <location>
        <begin position="1"/>
        <end position="33"/>
    </location>
</feature>
<keyword evidence="3" id="KW-1185">Reference proteome</keyword>
<dbReference type="Pfam" id="PF15038">
    <property type="entry name" value="Jiraiya"/>
    <property type="match status" value="1"/>
</dbReference>
<feature type="transmembrane region" description="Helical" evidence="2">
    <location>
        <begin position="39"/>
        <end position="64"/>
    </location>
</feature>
<dbReference type="PANTHER" id="PTHR39947">
    <property type="entry name" value="IP19862P"/>
    <property type="match status" value="1"/>
</dbReference>
<organism evidence="3 4">
    <name type="scientific">Limulus polyphemus</name>
    <name type="common">Atlantic horseshoe crab</name>
    <dbReference type="NCBI Taxonomy" id="6850"/>
    <lineage>
        <taxon>Eukaryota</taxon>
        <taxon>Metazoa</taxon>
        <taxon>Ecdysozoa</taxon>
        <taxon>Arthropoda</taxon>
        <taxon>Chelicerata</taxon>
        <taxon>Merostomata</taxon>
        <taxon>Xiphosura</taxon>
        <taxon>Limulidae</taxon>
        <taxon>Limulus</taxon>
    </lineage>
</organism>
<evidence type="ECO:0000313" key="4">
    <source>
        <dbReference type="RefSeq" id="XP_013781960.1"/>
    </source>
</evidence>
<evidence type="ECO:0000256" key="2">
    <source>
        <dbReference type="SAM" id="Phobius"/>
    </source>
</evidence>
<keyword evidence="2" id="KW-1133">Transmembrane helix</keyword>
<keyword evidence="2" id="KW-0472">Membrane</keyword>
<dbReference type="PANTHER" id="PTHR39947:SF1">
    <property type="entry name" value="IP19862P"/>
    <property type="match status" value="1"/>
</dbReference>
<sequence length="143" mass="15923">MTNFTMTSSHGHPSRSMSRQNVTPSRNNLESQESSDHDIYQTLLSLALLCLPSLLMSFLALFFLQKISPLTLTISNGKSFNSDSPNKIIMGGGEFFVVYQVSVALSTLSISLNLCCLFVCSIQFLFAISLMKTVHNDERTEKF</sequence>
<accession>A0ABM1BH91</accession>
<proteinExistence type="predicted"/>
<dbReference type="GeneID" id="106466249"/>
<name>A0ABM1BH91_LIMPO</name>
<dbReference type="RefSeq" id="XP_013781960.1">
    <property type="nucleotide sequence ID" value="XM_013926506.1"/>
</dbReference>
<feature type="transmembrane region" description="Helical" evidence="2">
    <location>
        <begin position="110"/>
        <end position="130"/>
    </location>
</feature>
<keyword evidence="2" id="KW-0812">Transmembrane</keyword>
<reference evidence="4" key="1">
    <citation type="submission" date="2025-08" db="UniProtKB">
        <authorList>
            <consortium name="RefSeq"/>
        </authorList>
    </citation>
    <scope>IDENTIFICATION</scope>
    <source>
        <tissue evidence="4">Muscle</tissue>
    </source>
</reference>
<feature type="compositionally biased region" description="Polar residues" evidence="1">
    <location>
        <begin position="1"/>
        <end position="32"/>
    </location>
</feature>
<dbReference type="InterPro" id="IPR029201">
    <property type="entry name" value="Jiraiya"/>
</dbReference>